<reference evidence="7 8" key="1">
    <citation type="submission" date="2020-08" db="EMBL/GenBank/DDBJ databases">
        <title>Sequencing the genomes of 1000 actinobacteria strains.</title>
        <authorList>
            <person name="Klenk H.-P."/>
        </authorList>
    </citation>
    <scope>NUCLEOTIDE SEQUENCE [LARGE SCALE GENOMIC DNA]</scope>
    <source>
        <strain evidence="7 8">DSM 43851</strain>
    </source>
</reference>
<dbReference type="InterPro" id="IPR027417">
    <property type="entry name" value="P-loop_NTPase"/>
</dbReference>
<evidence type="ECO:0000256" key="3">
    <source>
        <dbReference type="ARBA" id="ARBA00023125"/>
    </source>
</evidence>
<dbReference type="GO" id="GO:0006355">
    <property type="term" value="P:regulation of DNA-templated transcription"/>
    <property type="evidence" value="ECO:0007669"/>
    <property type="project" value="InterPro"/>
</dbReference>
<proteinExistence type="inferred from homology"/>
<organism evidence="7 8">
    <name type="scientific">Kutzneria kofuensis</name>
    <dbReference type="NCBI Taxonomy" id="103725"/>
    <lineage>
        <taxon>Bacteria</taxon>
        <taxon>Bacillati</taxon>
        <taxon>Actinomycetota</taxon>
        <taxon>Actinomycetes</taxon>
        <taxon>Pseudonocardiales</taxon>
        <taxon>Pseudonocardiaceae</taxon>
        <taxon>Kutzneria</taxon>
    </lineage>
</organism>
<dbReference type="PANTHER" id="PTHR35807">
    <property type="entry name" value="TRANSCRIPTIONAL REGULATOR REDD-RELATED"/>
    <property type="match status" value="1"/>
</dbReference>
<name>A0A7W9KSB5_9PSEU</name>
<dbReference type="Proteomes" id="UP000585638">
    <property type="component" value="Unassembled WGS sequence"/>
</dbReference>
<dbReference type="InterPro" id="IPR016032">
    <property type="entry name" value="Sig_transdc_resp-reg_C-effctor"/>
</dbReference>
<dbReference type="PRINTS" id="PR00364">
    <property type="entry name" value="DISEASERSIST"/>
</dbReference>
<dbReference type="SMART" id="SM01043">
    <property type="entry name" value="BTAD"/>
    <property type="match status" value="1"/>
</dbReference>
<accession>A0A7W9KSB5</accession>
<sequence length="657" mass="70585">MNHLHIGVLGMLQAGVGDTPIAIGGSRQRTILAMLALAPGQVVSVDALVEAVWNGRPPATGRTQVAICVAALRKTVKATGFPDDVIITSAPGYLLRTDNVLIDAVEFAELTAAGETAAEAGDLVEAARCLDAALKLWRGPALTGVSGLSVEIEAARLEELRLTAHEKHAAIRLDLGQHNDLIGELTTLVREHPLREQARAQLMLAQYRAGRRAESLATFRDGQRLSINEFGLELGPALRKMHDAILRDDPMLSAAASRPARTSGSRLRQRVRPAQLPADVQGFTGRADEIAALDRMVDDAGLTIGLITGGAGVGKTGLAVHWAHRVADEFPDGQLFADVSAGAKAVLGGFLRALGVPDDLIHDDVEERAALYRSILRDRQALVVLDNASSFAEIRPLLPGSPQCHVLVTSRGQLYDLLGKHGARQLRLGALAPADAVSLLGSVAGTDRVTADPAAAHQLAELCDRLPLVLRTAGARLAAKPHWSVRHLLDKVADEAHRLDELSGAEHDLRAGFAASCRELTEPEAALFRRLGLLTVPEVSVWIGAALLDTTANRAEKHMERLVDLQLLDVVGTDATGGVRYRQPELIRLYARELCEEHDSRQVRVGACERVFSGWLSMAVDGRRSTGFDGQRLEELLRDPSTLFDVPADAIPSLRAY</sequence>
<dbReference type="GO" id="GO:0000160">
    <property type="term" value="P:phosphorelay signal transduction system"/>
    <property type="evidence" value="ECO:0007669"/>
    <property type="project" value="InterPro"/>
</dbReference>
<evidence type="ECO:0000313" key="8">
    <source>
        <dbReference type="Proteomes" id="UP000585638"/>
    </source>
</evidence>
<comment type="similarity">
    <text evidence="1">Belongs to the AfsR/DnrI/RedD regulatory family.</text>
</comment>
<dbReference type="SUPFAM" id="SSF52540">
    <property type="entry name" value="P-loop containing nucleoside triphosphate hydrolases"/>
    <property type="match status" value="1"/>
</dbReference>
<dbReference type="PANTHER" id="PTHR35807:SF1">
    <property type="entry name" value="TRANSCRIPTIONAL REGULATOR REDD"/>
    <property type="match status" value="1"/>
</dbReference>
<feature type="DNA-binding region" description="OmpR/PhoB-type" evidence="5">
    <location>
        <begin position="1"/>
        <end position="97"/>
    </location>
</feature>
<dbReference type="SUPFAM" id="SSF46894">
    <property type="entry name" value="C-terminal effector domain of the bipartite response regulators"/>
    <property type="match status" value="1"/>
</dbReference>
<gene>
    <name evidence="7" type="ORF">BJ998_008293</name>
</gene>
<evidence type="ECO:0000256" key="1">
    <source>
        <dbReference type="ARBA" id="ARBA00005820"/>
    </source>
</evidence>
<dbReference type="Pfam" id="PF00486">
    <property type="entry name" value="Trans_reg_C"/>
    <property type="match status" value="1"/>
</dbReference>
<dbReference type="PROSITE" id="PS51755">
    <property type="entry name" value="OMPR_PHOB"/>
    <property type="match status" value="1"/>
</dbReference>
<dbReference type="Gene3D" id="1.10.10.10">
    <property type="entry name" value="Winged helix-like DNA-binding domain superfamily/Winged helix DNA-binding domain"/>
    <property type="match status" value="1"/>
</dbReference>
<dbReference type="InterPro" id="IPR036388">
    <property type="entry name" value="WH-like_DNA-bd_sf"/>
</dbReference>
<dbReference type="EMBL" id="JACHIR010000002">
    <property type="protein sequence ID" value="MBB5897034.1"/>
    <property type="molecule type" value="Genomic_DNA"/>
</dbReference>
<keyword evidence="2" id="KW-0805">Transcription regulation</keyword>
<comment type="caution">
    <text evidence="7">The sequence shown here is derived from an EMBL/GenBank/DDBJ whole genome shotgun (WGS) entry which is preliminary data.</text>
</comment>
<dbReference type="CDD" id="cd15831">
    <property type="entry name" value="BTAD"/>
    <property type="match status" value="1"/>
</dbReference>
<evidence type="ECO:0000256" key="2">
    <source>
        <dbReference type="ARBA" id="ARBA00023015"/>
    </source>
</evidence>
<protein>
    <submittedName>
        <fullName evidence="7">DNA-binding SARP family transcriptional activator</fullName>
    </submittedName>
</protein>
<dbReference type="Gene3D" id="1.25.40.10">
    <property type="entry name" value="Tetratricopeptide repeat domain"/>
    <property type="match status" value="1"/>
</dbReference>
<keyword evidence="3 5" id="KW-0238">DNA-binding</keyword>
<dbReference type="GO" id="GO:0003677">
    <property type="term" value="F:DNA binding"/>
    <property type="evidence" value="ECO:0007669"/>
    <property type="project" value="UniProtKB-UniRule"/>
</dbReference>
<dbReference type="InterPro" id="IPR001867">
    <property type="entry name" value="OmpR/PhoB-type_DNA-bd"/>
</dbReference>
<feature type="domain" description="OmpR/PhoB-type" evidence="6">
    <location>
        <begin position="1"/>
        <end position="97"/>
    </location>
</feature>
<dbReference type="Gene3D" id="3.40.50.300">
    <property type="entry name" value="P-loop containing nucleotide triphosphate hydrolases"/>
    <property type="match status" value="1"/>
</dbReference>
<dbReference type="AlphaFoldDB" id="A0A7W9KSB5"/>
<evidence type="ECO:0000256" key="4">
    <source>
        <dbReference type="ARBA" id="ARBA00023163"/>
    </source>
</evidence>
<keyword evidence="4" id="KW-0804">Transcription</keyword>
<dbReference type="SMART" id="SM00862">
    <property type="entry name" value="Trans_reg_C"/>
    <property type="match status" value="1"/>
</dbReference>
<dbReference type="InterPro" id="IPR011990">
    <property type="entry name" value="TPR-like_helical_dom_sf"/>
</dbReference>
<dbReference type="Pfam" id="PF03704">
    <property type="entry name" value="BTAD"/>
    <property type="match status" value="1"/>
</dbReference>
<evidence type="ECO:0000256" key="5">
    <source>
        <dbReference type="PROSITE-ProRule" id="PRU01091"/>
    </source>
</evidence>
<dbReference type="InterPro" id="IPR005158">
    <property type="entry name" value="BTAD"/>
</dbReference>
<evidence type="ECO:0000259" key="6">
    <source>
        <dbReference type="PROSITE" id="PS51755"/>
    </source>
</evidence>
<dbReference type="RefSeq" id="WP_184869504.1">
    <property type="nucleotide sequence ID" value="NZ_BAAAWY010000011.1"/>
</dbReference>
<evidence type="ECO:0000313" key="7">
    <source>
        <dbReference type="EMBL" id="MBB5897034.1"/>
    </source>
</evidence>
<keyword evidence="8" id="KW-1185">Reference proteome</keyword>
<dbReference type="GO" id="GO:0043531">
    <property type="term" value="F:ADP binding"/>
    <property type="evidence" value="ECO:0007669"/>
    <property type="project" value="InterPro"/>
</dbReference>
<dbReference type="InterPro" id="IPR051677">
    <property type="entry name" value="AfsR-DnrI-RedD_regulator"/>
</dbReference>
<dbReference type="SUPFAM" id="SSF48452">
    <property type="entry name" value="TPR-like"/>
    <property type="match status" value="1"/>
</dbReference>